<dbReference type="Proteomes" id="UP000507470">
    <property type="component" value="Unassembled WGS sequence"/>
</dbReference>
<dbReference type="AlphaFoldDB" id="A0A6J8D1Y9"/>
<gene>
    <name evidence="1" type="ORF">MCOR_35927</name>
</gene>
<keyword evidence="2" id="KW-1185">Reference proteome</keyword>
<accession>A0A6J8D1Y9</accession>
<organism evidence="1 2">
    <name type="scientific">Mytilus coruscus</name>
    <name type="common">Sea mussel</name>
    <dbReference type="NCBI Taxonomy" id="42192"/>
    <lineage>
        <taxon>Eukaryota</taxon>
        <taxon>Metazoa</taxon>
        <taxon>Spiralia</taxon>
        <taxon>Lophotrochozoa</taxon>
        <taxon>Mollusca</taxon>
        <taxon>Bivalvia</taxon>
        <taxon>Autobranchia</taxon>
        <taxon>Pteriomorphia</taxon>
        <taxon>Mytilida</taxon>
        <taxon>Mytiloidea</taxon>
        <taxon>Mytilidae</taxon>
        <taxon>Mytilinae</taxon>
        <taxon>Mytilus</taxon>
    </lineage>
</organism>
<sequence length="164" mass="17873">MIHCKTRKRDLVDTFFKLGLSASYDKVLEISNSMANDACRRYIQEGIVCPTHSLQNVLISSAVDNIVLNPSSISSKDSFHGTAVLRFCEPDIPLVEGELSIHMFSFPVALKGEVKWLKYVADNSSGKAEVRTNISWSAYHASSLPDGNKLSAMSASSTSASRAS</sequence>
<protein>
    <submittedName>
        <fullName evidence="1">Uncharacterized protein</fullName>
    </submittedName>
</protein>
<dbReference type="EMBL" id="CACVKT020006485">
    <property type="protein sequence ID" value="CAC5401889.1"/>
    <property type="molecule type" value="Genomic_DNA"/>
</dbReference>
<reference evidence="1 2" key="1">
    <citation type="submission" date="2020-06" db="EMBL/GenBank/DDBJ databases">
        <authorList>
            <person name="Li R."/>
            <person name="Bekaert M."/>
        </authorList>
    </citation>
    <scope>NUCLEOTIDE SEQUENCE [LARGE SCALE GENOMIC DNA]</scope>
    <source>
        <strain evidence="2">wild</strain>
    </source>
</reference>
<evidence type="ECO:0000313" key="2">
    <source>
        <dbReference type="Proteomes" id="UP000507470"/>
    </source>
</evidence>
<evidence type="ECO:0000313" key="1">
    <source>
        <dbReference type="EMBL" id="CAC5401889.1"/>
    </source>
</evidence>
<name>A0A6J8D1Y9_MYTCO</name>
<proteinExistence type="predicted"/>
<dbReference type="OrthoDB" id="10382667at2759"/>
<dbReference type="PANTHER" id="PTHR47018">
    <property type="entry name" value="CXC DOMAIN-CONTAINING PROTEIN-RELATED"/>
    <property type="match status" value="1"/>
</dbReference>